<keyword evidence="2" id="KW-1185">Reference proteome</keyword>
<dbReference type="EnsemblMetazoa" id="RPRC012800-RA">
    <property type="protein sequence ID" value="RPRC012800-PA"/>
    <property type="gene ID" value="RPRC012800"/>
</dbReference>
<proteinExistence type="predicted"/>
<reference evidence="1" key="1">
    <citation type="submission" date="2015-05" db="UniProtKB">
        <authorList>
            <consortium name="EnsemblMetazoa"/>
        </authorList>
    </citation>
    <scope>IDENTIFICATION</scope>
</reference>
<dbReference type="AlphaFoldDB" id="T1I928"/>
<organism evidence="1 2">
    <name type="scientific">Rhodnius prolixus</name>
    <name type="common">Triatomid bug</name>
    <dbReference type="NCBI Taxonomy" id="13249"/>
    <lineage>
        <taxon>Eukaryota</taxon>
        <taxon>Metazoa</taxon>
        <taxon>Ecdysozoa</taxon>
        <taxon>Arthropoda</taxon>
        <taxon>Hexapoda</taxon>
        <taxon>Insecta</taxon>
        <taxon>Pterygota</taxon>
        <taxon>Neoptera</taxon>
        <taxon>Paraneoptera</taxon>
        <taxon>Hemiptera</taxon>
        <taxon>Heteroptera</taxon>
        <taxon>Panheteroptera</taxon>
        <taxon>Cimicomorpha</taxon>
        <taxon>Reduviidae</taxon>
        <taxon>Triatominae</taxon>
        <taxon>Rhodnius</taxon>
    </lineage>
</organism>
<dbReference type="OMA" id="TELEHCK"/>
<sequence>MELIAALAEAHKCQEATLEVMKKKLEENQSKTDKVEQERQKLSTELEHCKQVTKDLESDKEKLQMVLDDFRTSSHSEIHALKTTLQNKQSDWERLLNEHKEKISLAEEKVGETELELVEALNKVEQSYKKEAALNREFKKLKASYTLMKEENSKIKLINANLEKNLQKAKMDLLKMSNCKDRLADEVRWAEKQIGGCKELCSAVKQEKQIVEGRYEECLTSLGKNHILEKEVRDLNLNVLNLAKLNKNILESICFIKTVLAKDTKSVFIQTDMSGKDLSEYEHLDKEATLLVIGLREELVSAKDQLIRIKQENEQMKNYMCDSKRQMEMVVEAERIQRLEQTVNSLAELVNRDVQSSAMFPSSSSGTTDCVMASLEQVRKDLGVLKTRNWHRVTRTQVEVPTRDRDPPPTRVNFRTV</sequence>
<evidence type="ECO:0000313" key="2">
    <source>
        <dbReference type="Proteomes" id="UP000015103"/>
    </source>
</evidence>
<dbReference type="VEuPathDB" id="VectorBase:RPRC012800"/>
<accession>T1I928</accession>
<dbReference type="Proteomes" id="UP000015103">
    <property type="component" value="Unassembled WGS sequence"/>
</dbReference>
<dbReference type="EMBL" id="ACPB03021177">
    <property type="status" value="NOT_ANNOTATED_CDS"/>
    <property type="molecule type" value="Genomic_DNA"/>
</dbReference>
<dbReference type="HOGENOM" id="CLU_659407_0_0_1"/>
<protein>
    <submittedName>
        <fullName evidence="1">Uncharacterized protein</fullName>
    </submittedName>
</protein>
<evidence type="ECO:0000313" key="1">
    <source>
        <dbReference type="EnsemblMetazoa" id="RPRC012800-PA"/>
    </source>
</evidence>
<dbReference type="InParanoid" id="T1I928"/>
<name>T1I928_RHOPR</name>